<evidence type="ECO:0008006" key="4">
    <source>
        <dbReference type="Google" id="ProtNLM"/>
    </source>
</evidence>
<gene>
    <name evidence="2" type="ORF">Taro_021938</name>
</gene>
<dbReference type="EMBL" id="NMUH01001143">
    <property type="protein sequence ID" value="MQL89373.1"/>
    <property type="molecule type" value="Genomic_DNA"/>
</dbReference>
<keyword evidence="1" id="KW-0732">Signal</keyword>
<evidence type="ECO:0000313" key="3">
    <source>
        <dbReference type="Proteomes" id="UP000652761"/>
    </source>
</evidence>
<comment type="caution">
    <text evidence="2">The sequence shown here is derived from an EMBL/GenBank/DDBJ whole genome shotgun (WGS) entry which is preliminary data.</text>
</comment>
<keyword evidence="3" id="KW-1185">Reference proteome</keyword>
<name>A0A843V9T2_COLES</name>
<proteinExistence type="predicted"/>
<accession>A0A843V9T2</accession>
<feature type="signal peptide" evidence="1">
    <location>
        <begin position="1"/>
        <end position="30"/>
    </location>
</feature>
<evidence type="ECO:0000256" key="1">
    <source>
        <dbReference type="SAM" id="SignalP"/>
    </source>
</evidence>
<sequence>MVRMKVSRGLCIVHVVSVYVMCSLTPSVDTSSVGRPRFCVSQARECSGLVPYVWLRERRQWDSD</sequence>
<dbReference type="Proteomes" id="UP000652761">
    <property type="component" value="Unassembled WGS sequence"/>
</dbReference>
<dbReference type="AlphaFoldDB" id="A0A843V9T2"/>
<protein>
    <recommendedName>
        <fullName evidence="4">Secreted protein</fullName>
    </recommendedName>
</protein>
<evidence type="ECO:0000313" key="2">
    <source>
        <dbReference type="EMBL" id="MQL89373.1"/>
    </source>
</evidence>
<feature type="chain" id="PRO_5032327392" description="Secreted protein" evidence="1">
    <location>
        <begin position="31"/>
        <end position="64"/>
    </location>
</feature>
<reference evidence="2" key="1">
    <citation type="submission" date="2017-07" db="EMBL/GenBank/DDBJ databases">
        <title>Taro Niue Genome Assembly and Annotation.</title>
        <authorList>
            <person name="Atibalentja N."/>
            <person name="Keating K."/>
            <person name="Fields C.J."/>
        </authorList>
    </citation>
    <scope>NUCLEOTIDE SEQUENCE</scope>
    <source>
        <strain evidence="2">Niue_2</strain>
        <tissue evidence="2">Leaf</tissue>
    </source>
</reference>
<organism evidence="2 3">
    <name type="scientific">Colocasia esculenta</name>
    <name type="common">Wild taro</name>
    <name type="synonym">Arum esculentum</name>
    <dbReference type="NCBI Taxonomy" id="4460"/>
    <lineage>
        <taxon>Eukaryota</taxon>
        <taxon>Viridiplantae</taxon>
        <taxon>Streptophyta</taxon>
        <taxon>Embryophyta</taxon>
        <taxon>Tracheophyta</taxon>
        <taxon>Spermatophyta</taxon>
        <taxon>Magnoliopsida</taxon>
        <taxon>Liliopsida</taxon>
        <taxon>Araceae</taxon>
        <taxon>Aroideae</taxon>
        <taxon>Colocasieae</taxon>
        <taxon>Colocasia</taxon>
    </lineage>
</organism>